<gene>
    <name evidence="6" type="primary">ybaK</name>
    <name evidence="6" type="ORF">K6Y31_16135</name>
</gene>
<dbReference type="Pfam" id="PF04073">
    <property type="entry name" value="tRNA_edit"/>
    <property type="match status" value="1"/>
</dbReference>
<organism evidence="6 7">
    <name type="scientific">Motilimonas cestriensis</name>
    <dbReference type="NCBI Taxonomy" id="2742685"/>
    <lineage>
        <taxon>Bacteria</taxon>
        <taxon>Pseudomonadati</taxon>
        <taxon>Pseudomonadota</taxon>
        <taxon>Gammaproteobacteria</taxon>
        <taxon>Alteromonadales</taxon>
        <taxon>Alteromonadales genera incertae sedis</taxon>
        <taxon>Motilimonas</taxon>
    </lineage>
</organism>
<reference evidence="6 7" key="1">
    <citation type="journal article" date="2022" name="Environ. Microbiol. Rep.">
        <title>Eco-phylogenetic analyses reveal divergent evolution of vitamin B12 metabolism in the marine bacterial family 'Psychromonadaceae'.</title>
        <authorList>
            <person name="Jin X."/>
            <person name="Yang Y."/>
            <person name="Cao H."/>
            <person name="Gao B."/>
            <person name="Zhao Z."/>
        </authorList>
    </citation>
    <scope>NUCLEOTIDE SEQUENCE [LARGE SCALE GENOMIC DNA]</scope>
    <source>
        <strain evidence="6 7">MKS20</strain>
    </source>
</reference>
<evidence type="ECO:0000256" key="1">
    <source>
        <dbReference type="ARBA" id="ARBA00009798"/>
    </source>
</evidence>
<keyword evidence="3 4" id="KW-0456">Lyase</keyword>
<proteinExistence type="inferred from homology"/>
<keyword evidence="7" id="KW-1185">Reference proteome</keyword>
<protein>
    <recommendedName>
        <fullName evidence="4">Cys-tRNA(Pro)/Cys-tRNA(Cys) deacylase</fullName>
        <ecNumber evidence="4">4.2.-.-</ecNumber>
    </recommendedName>
</protein>
<evidence type="ECO:0000256" key="3">
    <source>
        <dbReference type="ARBA" id="ARBA00023239"/>
    </source>
</evidence>
<dbReference type="EMBL" id="JAIMJA010000018">
    <property type="protein sequence ID" value="MCE2596331.1"/>
    <property type="molecule type" value="Genomic_DNA"/>
</dbReference>
<evidence type="ECO:0000313" key="6">
    <source>
        <dbReference type="EMBL" id="MCE2596331.1"/>
    </source>
</evidence>
<dbReference type="PIRSF" id="PIRSF006181">
    <property type="entry name" value="EbsC_YbaK"/>
    <property type="match status" value="1"/>
</dbReference>
<dbReference type="RefSeq" id="WP_233053975.1">
    <property type="nucleotide sequence ID" value="NZ_JAIMJA010000018.1"/>
</dbReference>
<dbReference type="InterPro" id="IPR007214">
    <property type="entry name" value="YbaK/aa-tRNA-synth-assoc-dom"/>
</dbReference>
<dbReference type="InterPro" id="IPR036754">
    <property type="entry name" value="YbaK/aa-tRNA-synt-asso_dom_sf"/>
</dbReference>
<accession>A0ABS8WF37</accession>
<evidence type="ECO:0000313" key="7">
    <source>
        <dbReference type="Proteomes" id="UP001201273"/>
    </source>
</evidence>
<keyword evidence="2 4" id="KW-0648">Protein biosynthesis</keyword>
<dbReference type="PANTHER" id="PTHR30411">
    <property type="entry name" value="CYTOPLASMIC PROTEIN"/>
    <property type="match status" value="1"/>
</dbReference>
<evidence type="ECO:0000256" key="2">
    <source>
        <dbReference type="ARBA" id="ARBA00022917"/>
    </source>
</evidence>
<evidence type="ECO:0000259" key="5">
    <source>
        <dbReference type="Pfam" id="PF04073"/>
    </source>
</evidence>
<dbReference type="SUPFAM" id="SSF55826">
    <property type="entry name" value="YbaK/ProRS associated domain"/>
    <property type="match status" value="1"/>
</dbReference>
<comment type="similarity">
    <text evidence="1 4">Belongs to the prolyl-tRNA editing family. YbaK/EbsC subfamily.</text>
</comment>
<comment type="caution">
    <text evidence="6">The sequence shown here is derived from an EMBL/GenBank/DDBJ whole genome shotgun (WGS) entry which is preliminary data.</text>
</comment>
<dbReference type="EC" id="4.2.-.-" evidence="4"/>
<dbReference type="PANTHER" id="PTHR30411:SF0">
    <property type="entry name" value="CYS-TRNA(PRO)_CYS-TRNA(CYS) DEACYLASE YBAK"/>
    <property type="match status" value="1"/>
</dbReference>
<sequence>MTPAVRWLKKQNIPYEIHEYEHDKSNNDFGKEAAEKLGLDQNLVFKTLLACDATDKNKLVVAIVPVAGLLDLKALAKAAKIKKMVMADPVHAERVTGYIVGGISPIAQKKRLATFLDSSATGLETLYISGGKRGLDLGLSCDGLLKATSATLADIREEKGRGE</sequence>
<name>A0ABS8WF37_9GAMM</name>
<dbReference type="InterPro" id="IPR004369">
    <property type="entry name" value="Prolyl-tRNA_editing_YbaK/EbsC"/>
</dbReference>
<evidence type="ECO:0000256" key="4">
    <source>
        <dbReference type="PIRNR" id="PIRNR006181"/>
    </source>
</evidence>
<dbReference type="Proteomes" id="UP001201273">
    <property type="component" value="Unassembled WGS sequence"/>
</dbReference>
<dbReference type="NCBIfam" id="TIGR00011">
    <property type="entry name" value="YbaK_EbsC"/>
    <property type="match status" value="1"/>
</dbReference>
<dbReference type="Gene3D" id="3.90.960.10">
    <property type="entry name" value="YbaK/aminoacyl-tRNA synthetase-associated domain"/>
    <property type="match status" value="1"/>
</dbReference>
<dbReference type="CDD" id="cd00002">
    <property type="entry name" value="YbaK_deacylase"/>
    <property type="match status" value="1"/>
</dbReference>
<feature type="domain" description="YbaK/aminoacyl-tRNA synthetase-associated" evidence="5">
    <location>
        <begin position="31"/>
        <end position="146"/>
    </location>
</feature>